<keyword evidence="5" id="KW-0670">Pyruvate</keyword>
<proteinExistence type="inferred from homology"/>
<dbReference type="NCBIfam" id="NF010006">
    <property type="entry name" value="PRK13479.1"/>
    <property type="match status" value="1"/>
</dbReference>
<dbReference type="Pfam" id="PF00266">
    <property type="entry name" value="Aminotran_5"/>
    <property type="match status" value="1"/>
</dbReference>
<dbReference type="Gene3D" id="3.40.640.10">
    <property type="entry name" value="Type I PLP-dependent aspartate aminotransferase-like (Major domain)"/>
    <property type="match status" value="1"/>
</dbReference>
<dbReference type="InterPro" id="IPR000192">
    <property type="entry name" value="Aminotrans_V_dom"/>
</dbReference>
<dbReference type="NCBIfam" id="TIGR03301">
    <property type="entry name" value="PhnW-AepZ"/>
    <property type="match status" value="1"/>
</dbReference>
<dbReference type="InterPro" id="IPR015424">
    <property type="entry name" value="PyrdxlP-dep_Trfase"/>
</dbReference>
<dbReference type="OrthoDB" id="389074at2"/>
<dbReference type="RefSeq" id="WP_013968789.1">
    <property type="nucleotide sequence ID" value="NC_015732.1"/>
</dbReference>
<sequence length="610" mass="68238">MVREAVILGAGLGSRLKERTKAMPKGFLELGGMPIVEASIRKLIAVGVERIIIGTGHCAEYYEALAKKYHIIETILNPIYAQSGSMRTLYELRDRVTTDFFLLESDLIYDSAGLFALANDLRPDLLLASGPTLSGDEVYLESGPDGRLVKLSKRREDLSRNDGELVGITKLRPSTLQGMCAYAESVFAEKPMLEYEHAMAAVSKDDPIHILRIDNFLWREIDDEHHLEIAQKKIQPQIEQAEALRRVRREVLLNPGPATTTDSVKYAQVQADICPREKEFGQIMDWTRTELTKFVADPSEYVTVLWGGSGTSADEAMISSVVPENGRLLVIDNGVYGARMAKIAGVYKLNYEVFKSSTTAPVDLNALEATLKAGKFTHLAVVYHETTTGLLTDLPSIGQICKRLGIITIVDAVSAYAGIPMDLSALNVDFMASTSNKNIQGMAGIAFVICRRDRLAETAKIPMRSFYLNLWDQHAYFEKTLQTRFTPPVQAFYALRQAIIEAKVETIEGRYARYSACWNTLIKGIDRIGLRCLVKPEYQSKLITAILEPENTRYNFNELHDIARRAGFTIYPGKLSDANTFRIANIGDIQPAEMDRFVQLLQKYIDEIRT</sequence>
<dbReference type="KEGG" id="scd:Spica_1333"/>
<dbReference type="HOGENOM" id="CLU_512800_0_0_12"/>
<dbReference type="GO" id="GO:0019700">
    <property type="term" value="P:organic phosphonate catabolic process"/>
    <property type="evidence" value="ECO:0007669"/>
    <property type="project" value="InterPro"/>
</dbReference>
<evidence type="ECO:0000259" key="9">
    <source>
        <dbReference type="Pfam" id="PF12804"/>
    </source>
</evidence>
<dbReference type="Proteomes" id="UP000000503">
    <property type="component" value="Chromosome"/>
</dbReference>
<evidence type="ECO:0000256" key="4">
    <source>
        <dbReference type="ARBA" id="ARBA00022898"/>
    </source>
</evidence>
<dbReference type="Pfam" id="PF12804">
    <property type="entry name" value="NTP_transf_3"/>
    <property type="match status" value="1"/>
</dbReference>
<evidence type="ECO:0000256" key="3">
    <source>
        <dbReference type="ARBA" id="ARBA00022679"/>
    </source>
</evidence>
<dbReference type="EMBL" id="CP002868">
    <property type="protein sequence ID" value="AEJ19479.1"/>
    <property type="molecule type" value="Genomic_DNA"/>
</dbReference>
<keyword evidence="2 10" id="KW-0032">Aminotransferase</keyword>
<comment type="cofactor">
    <cofactor evidence="1">
        <name>pyridoxal 5'-phosphate</name>
        <dbReference type="ChEBI" id="CHEBI:597326"/>
    </cofactor>
</comment>
<evidence type="ECO:0000256" key="2">
    <source>
        <dbReference type="ARBA" id="ARBA00022576"/>
    </source>
</evidence>
<dbReference type="PANTHER" id="PTHR42778:SF1">
    <property type="entry name" value="2-AMINOETHYLPHOSPHONATE--PYRUVATE TRANSAMINASE"/>
    <property type="match status" value="1"/>
</dbReference>
<evidence type="ECO:0000313" key="10">
    <source>
        <dbReference type="EMBL" id="AEJ19479.1"/>
    </source>
</evidence>
<dbReference type="InterPro" id="IPR025877">
    <property type="entry name" value="MobA-like_NTP_Trfase"/>
</dbReference>
<evidence type="ECO:0000313" key="11">
    <source>
        <dbReference type="Proteomes" id="UP000000503"/>
    </source>
</evidence>
<feature type="domain" description="MobA-like NTP transferase" evidence="9">
    <location>
        <begin position="5"/>
        <end position="111"/>
    </location>
</feature>
<evidence type="ECO:0000259" key="8">
    <source>
        <dbReference type="Pfam" id="PF00266"/>
    </source>
</evidence>
<dbReference type="Gene3D" id="3.90.1150.10">
    <property type="entry name" value="Aspartate Aminotransferase, domain 1"/>
    <property type="match status" value="1"/>
</dbReference>
<dbReference type="SUPFAM" id="SSF53383">
    <property type="entry name" value="PLP-dependent transferases"/>
    <property type="match status" value="1"/>
</dbReference>
<name>F8F2T5_GRAC1</name>
<keyword evidence="11" id="KW-1185">Reference proteome</keyword>
<dbReference type="SUPFAM" id="SSF53448">
    <property type="entry name" value="Nucleotide-diphospho-sugar transferases"/>
    <property type="match status" value="1"/>
</dbReference>
<dbReference type="InterPro" id="IPR029044">
    <property type="entry name" value="Nucleotide-diphossugar_trans"/>
</dbReference>
<organism evidence="10 11">
    <name type="scientific">Gracilinema caldarium (strain ATCC 51460 / DSM 7334 / H1)</name>
    <name type="common">Treponema caldarium</name>
    <dbReference type="NCBI Taxonomy" id="744872"/>
    <lineage>
        <taxon>Bacteria</taxon>
        <taxon>Pseudomonadati</taxon>
        <taxon>Spirochaetota</taxon>
        <taxon>Spirochaetia</taxon>
        <taxon>Spirochaetales</taxon>
        <taxon>Breznakiellaceae</taxon>
        <taxon>Gracilinema</taxon>
    </lineage>
</organism>
<evidence type="ECO:0000256" key="1">
    <source>
        <dbReference type="ARBA" id="ARBA00001933"/>
    </source>
</evidence>
<evidence type="ECO:0000256" key="5">
    <source>
        <dbReference type="ARBA" id="ARBA00023317"/>
    </source>
</evidence>
<dbReference type="InterPro" id="IPR012703">
    <property type="entry name" value="NH2EtPonate_pyrv_transaminase"/>
</dbReference>
<dbReference type="eggNOG" id="COG1213">
    <property type="taxonomic scope" value="Bacteria"/>
</dbReference>
<dbReference type="STRING" id="744872.Spica_1333"/>
<keyword evidence="4" id="KW-0663">Pyridoxal phosphate</keyword>
<dbReference type="InterPro" id="IPR015422">
    <property type="entry name" value="PyrdxlP-dep_Trfase_small"/>
</dbReference>
<dbReference type="GO" id="GO:0047304">
    <property type="term" value="F:2-aminoethylphosphonate-pyruvate transaminase activity"/>
    <property type="evidence" value="ECO:0007669"/>
    <property type="project" value="UniProtKB-EC"/>
</dbReference>
<evidence type="ECO:0000256" key="6">
    <source>
        <dbReference type="ARBA" id="ARBA00044521"/>
    </source>
</evidence>
<dbReference type="CDD" id="cd02523">
    <property type="entry name" value="PC_cytidylyltransferase"/>
    <property type="match status" value="1"/>
</dbReference>
<evidence type="ECO:0000256" key="7">
    <source>
        <dbReference type="ARBA" id="ARBA00049460"/>
    </source>
</evidence>
<comment type="catalytic activity">
    <reaction evidence="7">
        <text>(2-aminoethyl)phosphonate + pyruvate = phosphonoacetaldehyde + L-alanine</text>
        <dbReference type="Rhea" id="RHEA:17021"/>
        <dbReference type="ChEBI" id="CHEBI:15361"/>
        <dbReference type="ChEBI" id="CHEBI:57418"/>
        <dbReference type="ChEBI" id="CHEBI:57972"/>
        <dbReference type="ChEBI" id="CHEBI:58383"/>
        <dbReference type="EC" id="2.6.1.37"/>
    </reaction>
</comment>
<reference evidence="11" key="1">
    <citation type="journal article" date="2013" name="Stand. Genomic Sci.">
        <title>Genome sequence of the thermophilic fresh-water bacterium Spirochaeta caldaria type strain (H1(T)), reclassification of Spirochaeta caldaria, Spirochaeta stenostrepta, and Spirochaeta zuelzerae in the genus Treponema as Treponema caldaria comb. nov., Treponema stenostrepta comb. nov., and Treponema zuelzerae comb. nov., and emendation of the genus Treponema.</title>
        <authorList>
            <person name="Abt B."/>
            <person name="Goker M."/>
            <person name="Scheuner C."/>
            <person name="Han C."/>
            <person name="Lu M."/>
            <person name="Misra M."/>
            <person name="Lapidus A."/>
            <person name="Nolan M."/>
            <person name="Lucas S."/>
            <person name="Hammon N."/>
            <person name="Deshpande S."/>
            <person name="Cheng J.F."/>
            <person name="Tapia R."/>
            <person name="Goodwin L.A."/>
            <person name="Pitluck S."/>
            <person name="Liolios K."/>
            <person name="Pagani I."/>
            <person name="Ivanova N."/>
            <person name="Mavromatis K."/>
            <person name="Mikhailova N."/>
            <person name="Huntemann M."/>
            <person name="Pati A."/>
            <person name="Chen A."/>
            <person name="Palaniappan K."/>
            <person name="Land M."/>
            <person name="Hauser L."/>
            <person name="Jeffries C.D."/>
            <person name="Rohde M."/>
            <person name="Spring S."/>
            <person name="Gronow S."/>
            <person name="Detter J.C."/>
            <person name="Bristow J."/>
            <person name="Eisen J.A."/>
            <person name="Markowitz V."/>
            <person name="Hugenholtz P."/>
            <person name="Kyrpides N.C."/>
            <person name="Woyke T."/>
            <person name="Klenk H.P."/>
        </authorList>
    </citation>
    <scope>NUCLEOTIDE SEQUENCE</scope>
    <source>
        <strain evidence="11">ATCC 51460 / DSM 7334 / H1</strain>
    </source>
</reference>
<feature type="domain" description="Aminotransferase class V" evidence="8">
    <location>
        <begin position="266"/>
        <end position="500"/>
    </location>
</feature>
<dbReference type="InterPro" id="IPR015421">
    <property type="entry name" value="PyrdxlP-dep_Trfase_major"/>
</dbReference>
<protein>
    <recommendedName>
        <fullName evidence="6">2-aminoethylphosphonate--pyruvate transaminase</fullName>
        <ecNumber evidence="6">2.6.1.37</ecNumber>
    </recommendedName>
</protein>
<keyword evidence="3 10" id="KW-0808">Transferase</keyword>
<dbReference type="HAMAP" id="MF_01376">
    <property type="entry name" value="PhnW_aminotrans_5"/>
    <property type="match status" value="1"/>
</dbReference>
<dbReference type="EC" id="2.6.1.37" evidence="6"/>
<dbReference type="GO" id="GO:0016779">
    <property type="term" value="F:nucleotidyltransferase activity"/>
    <property type="evidence" value="ECO:0007669"/>
    <property type="project" value="UniProtKB-ARBA"/>
</dbReference>
<dbReference type="AlphaFoldDB" id="F8F2T5"/>
<accession>F8F2T5</accession>
<dbReference type="eggNOG" id="COG0075">
    <property type="taxonomic scope" value="Bacteria"/>
</dbReference>
<gene>
    <name evidence="10" type="ordered locus">Spica_1333</name>
</gene>
<dbReference type="PANTHER" id="PTHR42778">
    <property type="entry name" value="2-AMINOETHYLPHOSPHONATE--PYRUVATE TRANSAMINASE"/>
    <property type="match status" value="1"/>
</dbReference>
<dbReference type="Gene3D" id="3.90.550.10">
    <property type="entry name" value="Spore Coat Polysaccharide Biosynthesis Protein SpsA, Chain A"/>
    <property type="match status" value="1"/>
</dbReference>